<dbReference type="OrthoDB" id="5313079at2759"/>
<dbReference type="SUPFAM" id="SSF48097">
    <property type="entry name" value="Regulator of G-protein signaling, RGS"/>
    <property type="match status" value="1"/>
</dbReference>
<keyword evidence="3" id="KW-1185">Reference proteome</keyword>
<feature type="transmembrane region" description="Helical" evidence="1">
    <location>
        <begin position="107"/>
        <end position="125"/>
    </location>
</feature>
<name>A0A0F7ZU55_9HYPO</name>
<accession>A0A0F7ZU55</accession>
<protein>
    <recommendedName>
        <fullName evidence="4">RGS domain-containing protein</fullName>
    </recommendedName>
</protein>
<feature type="transmembrane region" description="Helical" evidence="1">
    <location>
        <begin position="36"/>
        <end position="60"/>
    </location>
</feature>
<reference evidence="2 3" key="1">
    <citation type="journal article" date="2014" name="Genome Biol. Evol.">
        <title>Comparative genomics and transcriptomics analyses reveal divergent lifestyle features of nematode endoparasitic fungus Hirsutella minnesotensis.</title>
        <authorList>
            <person name="Lai Y."/>
            <person name="Liu K."/>
            <person name="Zhang X."/>
            <person name="Zhang X."/>
            <person name="Li K."/>
            <person name="Wang N."/>
            <person name="Shu C."/>
            <person name="Wu Y."/>
            <person name="Wang C."/>
            <person name="Bushley K.E."/>
            <person name="Xiang M."/>
            <person name="Liu X."/>
        </authorList>
    </citation>
    <scope>NUCLEOTIDE SEQUENCE [LARGE SCALE GENOMIC DNA]</scope>
    <source>
        <strain evidence="2 3">3608</strain>
    </source>
</reference>
<dbReference type="Proteomes" id="UP000054481">
    <property type="component" value="Unassembled WGS sequence"/>
</dbReference>
<organism evidence="2 3">
    <name type="scientific">Hirsutella minnesotensis 3608</name>
    <dbReference type="NCBI Taxonomy" id="1043627"/>
    <lineage>
        <taxon>Eukaryota</taxon>
        <taxon>Fungi</taxon>
        <taxon>Dikarya</taxon>
        <taxon>Ascomycota</taxon>
        <taxon>Pezizomycotina</taxon>
        <taxon>Sordariomycetes</taxon>
        <taxon>Hypocreomycetidae</taxon>
        <taxon>Hypocreales</taxon>
        <taxon>Ophiocordycipitaceae</taxon>
        <taxon>Hirsutella</taxon>
    </lineage>
</organism>
<dbReference type="Gene3D" id="1.10.167.10">
    <property type="entry name" value="Regulator of G-protein Signalling 4, domain 2"/>
    <property type="match status" value="1"/>
</dbReference>
<gene>
    <name evidence="2" type="ORF">HIM_06279</name>
</gene>
<dbReference type="AlphaFoldDB" id="A0A0F7ZU55"/>
<evidence type="ECO:0008006" key="4">
    <source>
        <dbReference type="Google" id="ProtNLM"/>
    </source>
</evidence>
<feature type="transmembrane region" description="Helical" evidence="1">
    <location>
        <begin position="295"/>
        <end position="316"/>
    </location>
</feature>
<dbReference type="EMBL" id="KQ030527">
    <property type="protein sequence ID" value="KJZ74273.1"/>
    <property type="molecule type" value="Genomic_DNA"/>
</dbReference>
<sequence>MSLANFSSQNERAIMDPAAGLTIYNLPPTPPKWDRIGVFFISFCATWTTFVIAGMVFCWINRRNPILKLRGLPLSFGAIILLHTYWIIAQIVYPIGGTMPIVIACDVQYFVMGTYFPLGVALFLASNCRFYHVAKLQKQFAHPDLQQRVGCNGADTSWLCRIRNMYFSARLIIIIAVGMVFQIILTLGMWMACRKYHPTFGLAGTEIRGSNLMEQIVDLGRGWEWWPSVSWLLIWTWIVAPFLIWRAWGIRDTLGWRTQTIGCCLSSLHAIPMFLIASYVPAFGAINLYFPPSQWIHLSTMMFEIFTIFVPLVQVIRQSILTKRAAAINAKWETESQSSLQPSSSTCWQTSASVSINEKGSSLDFLDEELGDRLLTMGALDHVLGENPGPLQEFSALSDFSGENIAFLTRASAWKAFWLAEPSESQRLKAFNGAIEIYAGFISPRDAEFPLNLSSHDLKRLEEIFEAPTRSCYGEARGNTATPFALDVATADESGPDGDSRQRAGLYNGEVPDGFNAIIFDAAFSHIKYLVLTNTWPKFVAHVQSRRRSSETARSVLTADSQKTIASRVLERVNFLFKSS</sequence>
<evidence type="ECO:0000313" key="3">
    <source>
        <dbReference type="Proteomes" id="UP000054481"/>
    </source>
</evidence>
<dbReference type="InterPro" id="IPR044926">
    <property type="entry name" value="RGS_subdomain_2"/>
</dbReference>
<keyword evidence="1" id="KW-1133">Transmembrane helix</keyword>
<feature type="transmembrane region" description="Helical" evidence="1">
    <location>
        <begin position="229"/>
        <end position="248"/>
    </location>
</feature>
<feature type="transmembrane region" description="Helical" evidence="1">
    <location>
        <begin position="72"/>
        <end position="95"/>
    </location>
</feature>
<keyword evidence="1" id="KW-0812">Transmembrane</keyword>
<feature type="transmembrane region" description="Helical" evidence="1">
    <location>
        <begin position="260"/>
        <end position="283"/>
    </location>
</feature>
<evidence type="ECO:0000313" key="2">
    <source>
        <dbReference type="EMBL" id="KJZ74273.1"/>
    </source>
</evidence>
<feature type="transmembrane region" description="Helical" evidence="1">
    <location>
        <begin position="171"/>
        <end position="192"/>
    </location>
</feature>
<proteinExistence type="predicted"/>
<keyword evidence="1" id="KW-0472">Membrane</keyword>
<evidence type="ECO:0000256" key="1">
    <source>
        <dbReference type="SAM" id="Phobius"/>
    </source>
</evidence>
<dbReference type="InterPro" id="IPR036305">
    <property type="entry name" value="RGS_sf"/>
</dbReference>